<keyword evidence="2" id="KW-1185">Reference proteome</keyword>
<reference evidence="1 2" key="1">
    <citation type="submission" date="2018-09" db="EMBL/GenBank/DDBJ databases">
        <title>Genome sequencing of strain 2DFW10M-5.</title>
        <authorList>
            <person name="Heo J."/>
            <person name="Kim S.-J."/>
            <person name="Kwon S.-W."/>
        </authorList>
    </citation>
    <scope>NUCLEOTIDE SEQUENCE [LARGE SCALE GENOMIC DNA]</scope>
    <source>
        <strain evidence="1 2">2DFW10M-5</strain>
    </source>
</reference>
<name>A0A387BLN4_9MICO</name>
<dbReference type="EMBL" id="CP032624">
    <property type="protein sequence ID" value="AYG02119.1"/>
    <property type="molecule type" value="Genomic_DNA"/>
</dbReference>
<dbReference type="KEGG" id="gry:D7I44_00295"/>
<evidence type="ECO:0008006" key="3">
    <source>
        <dbReference type="Google" id="ProtNLM"/>
    </source>
</evidence>
<dbReference type="AlphaFoldDB" id="A0A387BLN4"/>
<proteinExistence type="predicted"/>
<evidence type="ECO:0000313" key="2">
    <source>
        <dbReference type="Proteomes" id="UP000275069"/>
    </source>
</evidence>
<organism evidence="1 2">
    <name type="scientific">Gryllotalpicola protaetiae</name>
    <dbReference type="NCBI Taxonomy" id="2419771"/>
    <lineage>
        <taxon>Bacteria</taxon>
        <taxon>Bacillati</taxon>
        <taxon>Actinomycetota</taxon>
        <taxon>Actinomycetes</taxon>
        <taxon>Micrococcales</taxon>
        <taxon>Microbacteriaceae</taxon>
        <taxon>Gryllotalpicola</taxon>
    </lineage>
</organism>
<sequence>MPRSNRPRGRKAAGDDASELDIERLMFGWRRAETRRGVSYTVQPISAANARKSYVCPGCGREIAPGIEHVAVWRADGVLGDEADLAGRRHWHTHCWRIA</sequence>
<evidence type="ECO:0000313" key="1">
    <source>
        <dbReference type="EMBL" id="AYG02119.1"/>
    </source>
</evidence>
<gene>
    <name evidence="1" type="ORF">D7I44_00295</name>
</gene>
<dbReference type="OrthoDB" id="3381577at2"/>
<accession>A0A387BLN4</accession>
<protein>
    <recommendedName>
        <fullName evidence="3">ATP/GTP-binding protein</fullName>
    </recommendedName>
</protein>
<dbReference type="RefSeq" id="WP_120787653.1">
    <property type="nucleotide sequence ID" value="NZ_CP032624.1"/>
</dbReference>
<dbReference type="Proteomes" id="UP000275069">
    <property type="component" value="Chromosome"/>
</dbReference>